<reference evidence="1 2" key="1">
    <citation type="submission" date="2020-09" db="EMBL/GenBank/DDBJ databases">
        <title>De no assembly of potato wild relative species, Solanum commersonii.</title>
        <authorList>
            <person name="Cho K."/>
        </authorList>
    </citation>
    <scope>NUCLEOTIDE SEQUENCE [LARGE SCALE GENOMIC DNA]</scope>
    <source>
        <strain evidence="1">LZ3.2</strain>
        <tissue evidence="1">Leaf</tissue>
    </source>
</reference>
<dbReference type="AlphaFoldDB" id="A0A9J6A064"/>
<gene>
    <name evidence="1" type="ORF">H5410_017506</name>
</gene>
<evidence type="ECO:0000313" key="1">
    <source>
        <dbReference type="EMBL" id="KAG5617682.1"/>
    </source>
</evidence>
<protein>
    <submittedName>
        <fullName evidence="1">Uncharacterized protein</fullName>
    </submittedName>
</protein>
<sequence>MLSGSKSLCLLDHLNTIDRTNPIYIFKSSVNIYDHDELVSSDQASFPPIWKPKFAFPNCLSVGVCCRRLSFRDLIGMQNPTGIC</sequence>
<comment type="caution">
    <text evidence="1">The sequence shown here is derived from an EMBL/GenBank/DDBJ whole genome shotgun (WGS) entry which is preliminary data.</text>
</comment>
<dbReference type="EMBL" id="JACXVP010000003">
    <property type="protein sequence ID" value="KAG5617682.1"/>
    <property type="molecule type" value="Genomic_DNA"/>
</dbReference>
<accession>A0A9J6A064</accession>
<name>A0A9J6A064_SOLCO</name>
<organism evidence="1 2">
    <name type="scientific">Solanum commersonii</name>
    <name type="common">Commerson's wild potato</name>
    <name type="synonym">Commerson's nightshade</name>
    <dbReference type="NCBI Taxonomy" id="4109"/>
    <lineage>
        <taxon>Eukaryota</taxon>
        <taxon>Viridiplantae</taxon>
        <taxon>Streptophyta</taxon>
        <taxon>Embryophyta</taxon>
        <taxon>Tracheophyta</taxon>
        <taxon>Spermatophyta</taxon>
        <taxon>Magnoliopsida</taxon>
        <taxon>eudicotyledons</taxon>
        <taxon>Gunneridae</taxon>
        <taxon>Pentapetalae</taxon>
        <taxon>asterids</taxon>
        <taxon>lamiids</taxon>
        <taxon>Solanales</taxon>
        <taxon>Solanaceae</taxon>
        <taxon>Solanoideae</taxon>
        <taxon>Solaneae</taxon>
        <taxon>Solanum</taxon>
    </lineage>
</organism>
<dbReference type="Proteomes" id="UP000824120">
    <property type="component" value="Chromosome 3"/>
</dbReference>
<proteinExistence type="predicted"/>
<keyword evidence="2" id="KW-1185">Reference proteome</keyword>
<evidence type="ECO:0000313" key="2">
    <source>
        <dbReference type="Proteomes" id="UP000824120"/>
    </source>
</evidence>